<organism evidence="1 2">
    <name type="scientific">Bordetella genomosp. 13</name>
    <dbReference type="NCBI Taxonomy" id="463040"/>
    <lineage>
        <taxon>Bacteria</taxon>
        <taxon>Pseudomonadati</taxon>
        <taxon>Pseudomonadota</taxon>
        <taxon>Betaproteobacteria</taxon>
        <taxon>Burkholderiales</taxon>
        <taxon>Alcaligenaceae</taxon>
        <taxon>Bordetella</taxon>
    </lineage>
</organism>
<evidence type="ECO:0000313" key="1">
    <source>
        <dbReference type="EMBL" id="ARP96253.1"/>
    </source>
</evidence>
<dbReference type="STRING" id="463040.CAL15_18875"/>
<keyword evidence="2" id="KW-1185">Reference proteome</keyword>
<gene>
    <name evidence="1" type="ORF">CAL15_18875</name>
</gene>
<dbReference type="InterPro" id="IPR021332">
    <property type="entry name" value="DUF2944"/>
</dbReference>
<name>A0A1W6ZFR9_9BORD</name>
<sequence length="196" mass="21475">MDQAVKEAIARWPDVPAVCGWLSLDERGRWRLHPQGDAAAGGPGEPVTNTQILAFMDRNYAGDDQGRWYFQNGPQRVYVRLDAAPYILRRADSGSGLQTHNGLDAGRVSAWWLDDTGRLYAVTDAGPGMIEDRELGTLLELLHTVDGVPLLDALESLEDGQEPQVRLPDAASAAPLRQASRREMPTRLGFCALPSL</sequence>
<reference evidence="1 2" key="1">
    <citation type="submission" date="2017-05" db="EMBL/GenBank/DDBJ databases">
        <title>Complete and WGS of Bordetella genogroups.</title>
        <authorList>
            <person name="Spilker T."/>
            <person name="LiPuma J."/>
        </authorList>
    </citation>
    <scope>NUCLEOTIDE SEQUENCE [LARGE SCALE GENOMIC DNA]</scope>
    <source>
        <strain evidence="1 2">AU7206</strain>
    </source>
</reference>
<evidence type="ECO:0008006" key="3">
    <source>
        <dbReference type="Google" id="ProtNLM"/>
    </source>
</evidence>
<dbReference type="Pfam" id="PF11161">
    <property type="entry name" value="DUF2944"/>
    <property type="match status" value="1"/>
</dbReference>
<dbReference type="AlphaFoldDB" id="A0A1W6ZFR9"/>
<dbReference type="EMBL" id="CP021111">
    <property type="protein sequence ID" value="ARP96253.1"/>
    <property type="molecule type" value="Genomic_DNA"/>
</dbReference>
<dbReference type="RefSeq" id="WP_086079905.1">
    <property type="nucleotide sequence ID" value="NZ_CP021111.1"/>
</dbReference>
<dbReference type="OrthoDB" id="7057642at2"/>
<accession>A0A1W6ZFR9</accession>
<dbReference type="Proteomes" id="UP000194161">
    <property type="component" value="Chromosome"/>
</dbReference>
<dbReference type="KEGG" id="bgm:CAL15_18875"/>
<protein>
    <recommendedName>
        <fullName evidence="3">DUF2946 domain-containing protein</fullName>
    </recommendedName>
</protein>
<proteinExistence type="predicted"/>
<evidence type="ECO:0000313" key="2">
    <source>
        <dbReference type="Proteomes" id="UP000194161"/>
    </source>
</evidence>